<dbReference type="EMBL" id="QKLU01000001">
    <property type="protein sequence ID" value="PYF77079.1"/>
    <property type="molecule type" value="Genomic_DNA"/>
</dbReference>
<gene>
    <name evidence="4" type="ORF">B0O44_101558</name>
</gene>
<dbReference type="OrthoDB" id="292792at2"/>
<proteinExistence type="predicted"/>
<evidence type="ECO:0000256" key="1">
    <source>
        <dbReference type="SAM" id="Coils"/>
    </source>
</evidence>
<accession>A0A318UZR3</accession>
<feature type="region of interest" description="Disordered" evidence="2">
    <location>
        <begin position="1"/>
        <end position="39"/>
    </location>
</feature>
<feature type="compositionally biased region" description="Low complexity" evidence="2">
    <location>
        <begin position="400"/>
        <end position="417"/>
    </location>
</feature>
<evidence type="ECO:0000313" key="5">
    <source>
        <dbReference type="Proteomes" id="UP000248198"/>
    </source>
</evidence>
<evidence type="ECO:0000259" key="3">
    <source>
        <dbReference type="Pfam" id="PF13699"/>
    </source>
</evidence>
<dbReference type="Proteomes" id="UP000248198">
    <property type="component" value="Unassembled WGS sequence"/>
</dbReference>
<evidence type="ECO:0000256" key="2">
    <source>
        <dbReference type="SAM" id="MobiDB-lite"/>
    </source>
</evidence>
<sequence>MSVHSDKIQQNKPNKEPVAVQKSSREGAAATFTDDRPEAITQRKLKEAMNQSPAVQQLRTYQALADNYVGDKTTQRKEKATQGPPIKRPAPLQKEQNSTGLPGHLKKGIEQLSGIGMDEVKVHYNSSKPSELQALAYAKGTDIHLGPGQEKYLPHEAWHVVQQKQGRVQPTLQMKNDLINNDLHLEREADVMGERALQKMDSHRTDIPSAGWSGAYGAGGTVQLYSGKLVIQPNGFVAAVISGEETGDMSTDMLLKILRSQVRKLEWEDVIIIALKAFDYSVGKPAADGWISWAYSKLSGEFISQVMAYASPVYTGLQGLYRIFKLLPEPVQNLIVFAMGKGMRKFLAWMEPKLSPDNAEWIIDTVFVSDPMASMTLLMEWFKGLTSSPASFLFNKWRASPSSSGASSGAETVSSTGPVKEESPQPKMDTLFTMDTSILKMQLGKPKVQKGKKTKELQTASPGGLSVPFNFSIHLFDKDLQAKSGNEVILPWNGGVYLNIPLAQLTINGELANVFKIGSVVVSNLVVTDKGLQSLGIAVKDISIANGTVEIASIGGQWSKEEGVAWEANGKVNALGREFPVGMGLVMDKNGKFSKADLSIAALGQFQIIDGVFFLDNPAFSGKVAKGGALDLAFSGTPKITIADLLFQTEQLKMEYNKAAGKKGEFKISASSLSLKYGKLGLDVINPEFKSSIKQLHADEATLSYKKSNEEPTKEAGLMEKSTSAGDFTWADMLKVTPEGSFTVPELRIMGTAPFIKMGKPSVASISLSMMGVKTELDFKNKKGSLDGQFKHETKIPVLSLPIPIMPGLEAFVDIDVAASIEAILKGELSKPHKEQPPWHAKGKAGLNASVSATLSAGVQVGSQLLMAISAGLFARGKGEFKNDFSIKGGLQFINTSIKTVPGDPIKISYEIGPVITAALGIQIKAKALHVYQKVLYEREFKQWTLGKYLMKGDVTWDGEKWETPSPEGGFDENKLNDPNYKDKAITDQAELRQVLLSAKVAVVGSSEMRKALVKSVIEDYKHKDEEVYKQLDMYSRELAEMKGNRHDLKRVFLGSLRNRSDIAEIEKKITDLEKIVNALQTNYREVLLVLVDVERVLDALNEDQLNLGLADLNGQLEKLYREGPKLTQIKEGTLNVGQSLKKTE</sequence>
<keyword evidence="1" id="KW-0175">Coiled coil</keyword>
<feature type="compositionally biased region" description="Basic and acidic residues" evidence="2">
    <location>
        <begin position="1"/>
        <end position="15"/>
    </location>
</feature>
<dbReference type="AlphaFoldDB" id="A0A318UZR3"/>
<organism evidence="4 5">
    <name type="scientific">Pedobacter nutrimenti</name>
    <dbReference type="NCBI Taxonomy" id="1241337"/>
    <lineage>
        <taxon>Bacteria</taxon>
        <taxon>Pseudomonadati</taxon>
        <taxon>Bacteroidota</taxon>
        <taxon>Sphingobacteriia</taxon>
        <taxon>Sphingobacteriales</taxon>
        <taxon>Sphingobacteriaceae</taxon>
        <taxon>Pedobacter</taxon>
    </lineage>
</organism>
<dbReference type="RefSeq" id="WP_110827158.1">
    <property type="nucleotide sequence ID" value="NZ_QKLU01000001.1"/>
</dbReference>
<evidence type="ECO:0000313" key="4">
    <source>
        <dbReference type="EMBL" id="PYF77079.1"/>
    </source>
</evidence>
<name>A0A318UZR3_9SPHI</name>
<dbReference type="InterPro" id="IPR025295">
    <property type="entry name" value="eCIS_core_dom"/>
</dbReference>
<protein>
    <submittedName>
        <fullName evidence="4">Uncharacterized protein DUF4157</fullName>
    </submittedName>
</protein>
<dbReference type="Pfam" id="PF13699">
    <property type="entry name" value="eCIS_core"/>
    <property type="match status" value="1"/>
</dbReference>
<feature type="coiled-coil region" evidence="1">
    <location>
        <begin position="1032"/>
        <end position="1083"/>
    </location>
</feature>
<reference evidence="4 5" key="1">
    <citation type="submission" date="2018-06" db="EMBL/GenBank/DDBJ databases">
        <title>Genomic Encyclopedia of Archaeal and Bacterial Type Strains, Phase II (KMG-II): from individual species to whole genera.</title>
        <authorList>
            <person name="Goeker M."/>
        </authorList>
    </citation>
    <scope>NUCLEOTIDE SEQUENCE [LARGE SCALE GENOMIC DNA]</scope>
    <source>
        <strain evidence="4 5">DSM 27372</strain>
    </source>
</reference>
<keyword evidence="5" id="KW-1185">Reference proteome</keyword>
<feature type="region of interest" description="Disordered" evidence="2">
    <location>
        <begin position="69"/>
        <end position="103"/>
    </location>
</feature>
<comment type="caution">
    <text evidence="4">The sequence shown here is derived from an EMBL/GenBank/DDBJ whole genome shotgun (WGS) entry which is preliminary data.</text>
</comment>
<feature type="region of interest" description="Disordered" evidence="2">
    <location>
        <begin position="400"/>
        <end position="427"/>
    </location>
</feature>
<feature type="domain" description="eCIS core" evidence="3">
    <location>
        <begin position="101"/>
        <end position="166"/>
    </location>
</feature>